<dbReference type="Proteomes" id="UP000230638">
    <property type="component" value="Unassembled WGS sequence"/>
</dbReference>
<dbReference type="GO" id="GO:0006260">
    <property type="term" value="P:DNA replication"/>
    <property type="evidence" value="ECO:0007669"/>
    <property type="project" value="UniProtKB-KW"/>
</dbReference>
<protein>
    <recommendedName>
        <fullName evidence="3">ribonucleoside-triphosphate reductase (thioredoxin)</fullName>
        <ecNumber evidence="3">1.17.4.2</ecNumber>
    </recommendedName>
</protein>
<dbReference type="PROSITE" id="PS51161">
    <property type="entry name" value="ATP_CONE"/>
    <property type="match status" value="1"/>
</dbReference>
<dbReference type="EC" id="1.17.4.2" evidence="3"/>
<evidence type="ECO:0000256" key="7">
    <source>
        <dbReference type="ARBA" id="ARBA00022840"/>
    </source>
</evidence>
<dbReference type="Pfam" id="PF21995">
    <property type="entry name" value="RNR-II_ins_dom"/>
    <property type="match status" value="1"/>
</dbReference>
<comment type="similarity">
    <text evidence="2">Belongs to the class II ribonucleoside-triphosphate reductase family.</text>
</comment>
<evidence type="ECO:0000313" key="15">
    <source>
        <dbReference type="EMBL" id="PIP73529.1"/>
    </source>
</evidence>
<dbReference type="GO" id="GO:0031419">
    <property type="term" value="F:cobalamin binding"/>
    <property type="evidence" value="ECO:0007669"/>
    <property type="project" value="UniProtKB-KW"/>
</dbReference>
<dbReference type="GO" id="GO:0005524">
    <property type="term" value="F:ATP binding"/>
    <property type="evidence" value="ECO:0007669"/>
    <property type="project" value="UniProtKB-UniRule"/>
</dbReference>
<evidence type="ECO:0000256" key="9">
    <source>
        <dbReference type="ARBA" id="ARBA00023157"/>
    </source>
</evidence>
<evidence type="ECO:0000256" key="11">
    <source>
        <dbReference type="ARBA" id="ARBA00023285"/>
    </source>
</evidence>
<keyword evidence="7 13" id="KW-0067">ATP-binding</keyword>
<accession>A0A2H0CUY3</accession>
<dbReference type="InterPro" id="IPR005144">
    <property type="entry name" value="ATP-cone_dom"/>
</dbReference>
<dbReference type="PANTHER" id="PTHR43371:SF1">
    <property type="entry name" value="RIBONUCLEOSIDE-DIPHOSPHATE REDUCTASE"/>
    <property type="match status" value="1"/>
</dbReference>
<keyword evidence="8" id="KW-0560">Oxidoreductase</keyword>
<dbReference type="InterPro" id="IPR054158">
    <property type="entry name" value="RNR-II_ins_dom"/>
</dbReference>
<dbReference type="SUPFAM" id="SSF51998">
    <property type="entry name" value="PFL-like glycyl radical enzymes"/>
    <property type="match status" value="1"/>
</dbReference>
<evidence type="ECO:0000256" key="6">
    <source>
        <dbReference type="ARBA" id="ARBA00022741"/>
    </source>
</evidence>
<evidence type="ECO:0000256" key="12">
    <source>
        <dbReference type="ARBA" id="ARBA00048987"/>
    </source>
</evidence>
<dbReference type="Gene3D" id="3.90.1390.10">
    <property type="entry name" value="b-12 dependent (class ii) ribonucleotide reductase, chain A, domain 3"/>
    <property type="match status" value="1"/>
</dbReference>
<keyword evidence="4" id="KW-0846">Cobalamin</keyword>
<keyword evidence="6 13" id="KW-0547">Nucleotide-binding</keyword>
<evidence type="ECO:0000256" key="13">
    <source>
        <dbReference type="PROSITE-ProRule" id="PRU00492"/>
    </source>
</evidence>
<evidence type="ECO:0000256" key="4">
    <source>
        <dbReference type="ARBA" id="ARBA00022628"/>
    </source>
</evidence>
<comment type="catalytic activity">
    <reaction evidence="12">
        <text>a 2'-deoxyribonucleoside 5'-triphosphate + [thioredoxin]-disulfide + H2O = a ribonucleoside 5'-triphosphate + [thioredoxin]-dithiol</text>
        <dbReference type="Rhea" id="RHEA:12701"/>
        <dbReference type="Rhea" id="RHEA-COMP:10698"/>
        <dbReference type="Rhea" id="RHEA-COMP:10700"/>
        <dbReference type="ChEBI" id="CHEBI:15377"/>
        <dbReference type="ChEBI" id="CHEBI:29950"/>
        <dbReference type="ChEBI" id="CHEBI:50058"/>
        <dbReference type="ChEBI" id="CHEBI:61557"/>
        <dbReference type="ChEBI" id="CHEBI:61560"/>
        <dbReference type="EC" id="1.17.4.2"/>
    </reaction>
</comment>
<evidence type="ECO:0000259" key="14">
    <source>
        <dbReference type="PROSITE" id="PS51161"/>
    </source>
</evidence>
<evidence type="ECO:0000256" key="1">
    <source>
        <dbReference type="ARBA" id="ARBA00001922"/>
    </source>
</evidence>
<dbReference type="Pfam" id="PF17975">
    <property type="entry name" value="RNR_Alpha"/>
    <property type="match status" value="1"/>
</dbReference>
<proteinExistence type="inferred from homology"/>
<dbReference type="AlphaFoldDB" id="A0A2H0CUY3"/>
<comment type="cofactor">
    <cofactor evidence="1">
        <name>adenosylcob(III)alamin</name>
        <dbReference type="ChEBI" id="CHEBI:18408"/>
    </cofactor>
</comment>
<keyword evidence="11" id="KW-0170">Cobalt</keyword>
<dbReference type="EMBL" id="PCTL01000018">
    <property type="protein sequence ID" value="PIP73529.1"/>
    <property type="molecule type" value="Genomic_DNA"/>
</dbReference>
<dbReference type="InterPro" id="IPR050862">
    <property type="entry name" value="RdRp_reductase_class-2"/>
</dbReference>
<evidence type="ECO:0000313" key="16">
    <source>
        <dbReference type="Proteomes" id="UP000230638"/>
    </source>
</evidence>
<evidence type="ECO:0000256" key="8">
    <source>
        <dbReference type="ARBA" id="ARBA00023002"/>
    </source>
</evidence>
<evidence type="ECO:0000256" key="5">
    <source>
        <dbReference type="ARBA" id="ARBA00022705"/>
    </source>
</evidence>
<gene>
    <name evidence="15" type="ORF">COW88_01610</name>
</gene>
<dbReference type="PANTHER" id="PTHR43371">
    <property type="entry name" value="VITAMIN B12-DEPENDENT RIBONUCLEOTIDE REDUCTASE"/>
    <property type="match status" value="1"/>
</dbReference>
<feature type="domain" description="ATP-cone" evidence="14">
    <location>
        <begin position="12"/>
        <end position="107"/>
    </location>
</feature>
<keyword evidence="5" id="KW-0235">DNA replication</keyword>
<dbReference type="GO" id="GO:0008998">
    <property type="term" value="F:ribonucleoside-triphosphate reductase (thioredoxin) activity"/>
    <property type="evidence" value="ECO:0007669"/>
    <property type="project" value="UniProtKB-EC"/>
</dbReference>
<dbReference type="Gene3D" id="3.20.70.20">
    <property type="match status" value="2"/>
</dbReference>
<dbReference type="Pfam" id="PF03477">
    <property type="entry name" value="ATP-cone"/>
    <property type="match status" value="1"/>
</dbReference>
<dbReference type="InterPro" id="IPR040763">
    <property type="entry name" value="RNR_alpha_hel"/>
</dbReference>
<keyword evidence="9" id="KW-1015">Disulfide bond</keyword>
<evidence type="ECO:0000256" key="10">
    <source>
        <dbReference type="ARBA" id="ARBA00023284"/>
    </source>
</evidence>
<evidence type="ECO:0000256" key="2">
    <source>
        <dbReference type="ARBA" id="ARBA00005654"/>
    </source>
</evidence>
<reference evidence="15 16" key="1">
    <citation type="submission" date="2017-09" db="EMBL/GenBank/DDBJ databases">
        <title>Depth-based differentiation of microbial function through sediment-hosted aquifers and enrichment of novel symbionts in the deep terrestrial subsurface.</title>
        <authorList>
            <person name="Probst A.J."/>
            <person name="Ladd B."/>
            <person name="Jarett J.K."/>
            <person name="Geller-Mcgrath D.E."/>
            <person name="Sieber C.M."/>
            <person name="Emerson J.B."/>
            <person name="Anantharaman K."/>
            <person name="Thomas B.C."/>
            <person name="Malmstrom R."/>
            <person name="Stieglmeier M."/>
            <person name="Klingl A."/>
            <person name="Woyke T."/>
            <person name="Ryan C.M."/>
            <person name="Banfield J.F."/>
        </authorList>
    </citation>
    <scope>NUCLEOTIDE SEQUENCE [LARGE SCALE GENOMIC DNA]</scope>
    <source>
        <strain evidence="15">CG22_combo_CG10-13_8_21_14_all_47_15</strain>
    </source>
</reference>
<comment type="caution">
    <text evidence="15">The sequence shown here is derived from an EMBL/GenBank/DDBJ whole genome shotgun (WGS) entry which is preliminary data.</text>
</comment>
<name>A0A2H0CUY3_9BACT</name>
<keyword evidence="10" id="KW-0676">Redox-active center</keyword>
<sequence length="757" mass="86079">MVKIKKTLVSPKKIIKRDGTITVFDTGRISQAIFKAMKASGEGSELEAKHAAAKVVQEIAKRHRSEKNYIPAIEEIQDHVERELILENFAGTAKAYILYRERRAELRRERGMVVSEEVKTLALESKKYFRNALAEFVFYSTYSKWMGDKGRRETWVETVDRYIGFIRETIGVKLTTVEYREIREYMLDMKVLGSMRLLWAAGTAAHASNVCAYNCSYIAPSKWQDFGEIMYVLMCGTGLGYSVERQTIEKLPIIKKQIGKKLPTHTVADSREGWANAFVLGLKTWSVGKDIEFDYSKIRPQGARLKTMGGRASGPGPLIELIDFTRNKMFARQGRRLQPIDAHDIICMIGQVVVAGGVRRSALISLSDLDDSEMRDAKNGQFYLSHPERSMANNSVAYSEKPAVTVFMDEWLNLAKAGSGERGIFNRGSLKNQIPERRWPVFKKDADKSGLNPCGEINLKSKQFCNLTEVVARPNDTEETLMDKVRIATILGTYQSTLTQFPYLSKEWKKNCEEERLLGVSITGQWDCPVLRNPQVLEKLRKTAVEVNKKYTKRFGINQSTAITCVKPSGNGSQLFDSSSGMHPRHAKYYIRRVRIERHNPLFAMLKDMGIPYHPEVGQDEPTATTFVLEFPIKAPAKSVVKRDIDAMGQLEHWKMVKENYTEHNPSVTVSVSDDEWLKVGNWVYEHWDIVGGLSFLPKEDHVYKLAPYEEITKEKYEELDAAFPELDFSKIVLYEYDDHTEGAKELACVAGTCEIV</sequence>
<organism evidence="15 16">
    <name type="scientific">Candidatus Lloydbacteria bacterium CG22_combo_CG10-13_8_21_14_all_47_15</name>
    <dbReference type="NCBI Taxonomy" id="1974635"/>
    <lineage>
        <taxon>Bacteria</taxon>
        <taxon>Candidatus Lloydiibacteriota</taxon>
    </lineage>
</organism>
<dbReference type="GO" id="GO:0004748">
    <property type="term" value="F:ribonucleoside-diphosphate reductase activity, thioredoxin disulfide as acceptor"/>
    <property type="evidence" value="ECO:0007669"/>
    <property type="project" value="TreeGrafter"/>
</dbReference>
<evidence type="ECO:0000256" key="3">
    <source>
        <dbReference type="ARBA" id="ARBA00012275"/>
    </source>
</evidence>